<keyword evidence="1" id="KW-1133">Transmembrane helix</keyword>
<feature type="transmembrane region" description="Helical" evidence="1">
    <location>
        <begin position="59"/>
        <end position="76"/>
    </location>
</feature>
<reference evidence="2" key="1">
    <citation type="submission" date="2021-01" db="EMBL/GenBank/DDBJ databases">
        <authorList>
            <person name="Corre E."/>
            <person name="Pelletier E."/>
            <person name="Niang G."/>
            <person name="Scheremetjew M."/>
            <person name="Finn R."/>
            <person name="Kale V."/>
            <person name="Holt S."/>
            <person name="Cochrane G."/>
            <person name="Meng A."/>
            <person name="Brown T."/>
            <person name="Cohen L."/>
        </authorList>
    </citation>
    <scope>NUCLEOTIDE SEQUENCE</scope>
    <source>
        <strain evidence="2">S3</strain>
    </source>
</reference>
<gene>
    <name evidence="2" type="ORF">SINC0208_LOCUS12679</name>
</gene>
<proteinExistence type="predicted"/>
<organism evidence="2">
    <name type="scientific">Strombidium inclinatum</name>
    <dbReference type="NCBI Taxonomy" id="197538"/>
    <lineage>
        <taxon>Eukaryota</taxon>
        <taxon>Sar</taxon>
        <taxon>Alveolata</taxon>
        <taxon>Ciliophora</taxon>
        <taxon>Intramacronucleata</taxon>
        <taxon>Spirotrichea</taxon>
        <taxon>Oligotrichia</taxon>
        <taxon>Strombidiidae</taxon>
        <taxon>Strombidium</taxon>
    </lineage>
</organism>
<dbReference type="EMBL" id="HBIH01031758">
    <property type="protein sequence ID" value="CAE0332043.1"/>
    <property type="molecule type" value="Transcribed_RNA"/>
</dbReference>
<protein>
    <submittedName>
        <fullName evidence="2">Uncharacterized protein</fullName>
    </submittedName>
</protein>
<sequence length="127" mass="14468">MDLVSDLIVLVLEAPILPFVVGPFVFEVQLSLSHLLLYCITDLLITSILLLFLGLFLGGYFKLILCLLFVVELLRLNPPLLLEQLRNLIELSQHLVAAQVPPNFLEMLQLDPRLLQMDYADELVLRQ</sequence>
<accession>A0A7S3N1A8</accession>
<name>A0A7S3N1A8_9SPIT</name>
<evidence type="ECO:0000313" key="2">
    <source>
        <dbReference type="EMBL" id="CAE0332043.1"/>
    </source>
</evidence>
<evidence type="ECO:0000256" key="1">
    <source>
        <dbReference type="SAM" id="Phobius"/>
    </source>
</evidence>
<dbReference type="AlphaFoldDB" id="A0A7S3N1A8"/>
<feature type="transmembrane region" description="Helical" evidence="1">
    <location>
        <begin position="6"/>
        <end position="26"/>
    </location>
</feature>
<keyword evidence="1" id="KW-0472">Membrane</keyword>
<keyword evidence="1" id="KW-0812">Transmembrane</keyword>